<accession>Q80LQ1</accession>
<sequence length="271" mass="31711">MNDQPENTKHHDYDTVPVPVPVINVDNNIDDLKQSKKRRIIQLLQVDNLIPNMLPTINFLQVKSTTILNAVTVLKTICYDQDLYNYFTMGTSRQLIYEASLATYKTQVKKSNYRHLIKMLYLLYNYWIDNVNTLVYVMVNVNYSNKRSDAVALITNFINNDISLRMSRYTNQITSPLQVNYTTAELLKLNNKIKSNQRHLTDKFNSTMLKLHNVLFYKFTICTDKSTKNTIAVPKENRLVKIQLSVEDQNYIVFDCNPDTDEENEDEEMEI</sequence>
<dbReference type="Proteomes" id="UP000232720">
    <property type="component" value="Genome"/>
</dbReference>
<protein>
    <submittedName>
        <fullName evidence="1">Uncharacterized protein</fullName>
    </submittedName>
</protein>
<dbReference type="EMBL" id="AP006270">
    <property type="protein sequence ID" value="BAC67296.1"/>
    <property type="molecule type" value="Genomic_DNA"/>
</dbReference>
<reference evidence="1 2" key="1">
    <citation type="journal article" date="2003" name="Virology">
        <title>Genome sequence and organization of a nucleopolyhedrovirus isolated from the smaller tea tortrix, Adoxophyes honmai.</title>
        <authorList>
            <person name="Nakai M."/>
            <person name="Goto C."/>
            <person name="Kang W."/>
            <person name="Shikata M."/>
            <person name="Luque T."/>
            <person name="Kunimi Y."/>
        </authorList>
    </citation>
    <scope>NUCLEOTIDE SEQUENCE [LARGE SCALE GENOMIC DNA]</scope>
    <source>
        <strain evidence="1 2">ADN001</strain>
    </source>
</reference>
<proteinExistence type="predicted"/>
<organismHost>
    <name type="scientific">Adoxophyes honmai</name>
    <name type="common">Smaller tea tortrix moth</name>
    <dbReference type="NCBI Taxonomy" id="85585"/>
</organismHost>
<organism evidence="1 2">
    <name type="scientific">Adoxophyes honmai nucleopolyhedrovirus</name>
    <dbReference type="NCBI Taxonomy" id="224399"/>
    <lineage>
        <taxon>Viruses</taxon>
        <taxon>Viruses incertae sedis</taxon>
        <taxon>Naldaviricetes</taxon>
        <taxon>Lefavirales</taxon>
        <taxon>Baculoviridae</taxon>
        <taxon>Alphabaculovirus</taxon>
        <taxon>Alphabaculovirus adhonmai</taxon>
    </lineage>
</organism>
<dbReference type="GeneID" id="1485791"/>
<keyword evidence="2" id="KW-1185">Reference proteome</keyword>
<name>Q80LQ1_NPVAH</name>
<dbReference type="KEGG" id="vg:1485791"/>
<dbReference type="RefSeq" id="NP_818692.1">
    <property type="nucleotide sequence ID" value="NC_004690.1"/>
</dbReference>
<evidence type="ECO:0000313" key="1">
    <source>
        <dbReference type="EMBL" id="BAC67296.1"/>
    </source>
</evidence>
<evidence type="ECO:0000313" key="2">
    <source>
        <dbReference type="Proteomes" id="UP000232720"/>
    </source>
</evidence>